<dbReference type="InterPro" id="IPR001524">
    <property type="entry name" value="Glyco_hydro_6_CS"/>
</dbReference>
<evidence type="ECO:0000256" key="6">
    <source>
        <dbReference type="ARBA" id="ARBA00023295"/>
    </source>
</evidence>
<evidence type="ECO:0000313" key="12">
    <source>
        <dbReference type="EMBL" id="EJT69509.1"/>
    </source>
</evidence>
<reference evidence="14" key="1">
    <citation type="submission" date="2010-07" db="EMBL/GenBank/DDBJ databases">
        <title>The genome sequence of Gaeumannomyces graminis var. tritici strain R3-111a-1.</title>
        <authorList>
            <consortium name="The Broad Institute Genome Sequencing Platform"/>
            <person name="Ma L.-J."/>
            <person name="Dead R."/>
            <person name="Young S."/>
            <person name="Zeng Q."/>
            <person name="Koehrsen M."/>
            <person name="Alvarado L."/>
            <person name="Berlin A."/>
            <person name="Chapman S.B."/>
            <person name="Chen Z."/>
            <person name="Freedman E."/>
            <person name="Gellesch M."/>
            <person name="Goldberg J."/>
            <person name="Griggs A."/>
            <person name="Gujja S."/>
            <person name="Heilman E.R."/>
            <person name="Heiman D."/>
            <person name="Hepburn T."/>
            <person name="Howarth C."/>
            <person name="Jen D."/>
            <person name="Larson L."/>
            <person name="Mehta T."/>
            <person name="Neiman D."/>
            <person name="Pearson M."/>
            <person name="Roberts A."/>
            <person name="Saif S."/>
            <person name="Shea T."/>
            <person name="Shenoy N."/>
            <person name="Sisk P."/>
            <person name="Stolte C."/>
            <person name="Sykes S."/>
            <person name="Walk T."/>
            <person name="White J."/>
            <person name="Yandava C."/>
            <person name="Haas B."/>
            <person name="Nusbaum C."/>
            <person name="Birren B."/>
        </authorList>
    </citation>
    <scope>NUCLEOTIDE SEQUENCE [LARGE SCALE GENOMIC DNA]</scope>
    <source>
        <strain evidence="14">R3-111a-1</strain>
    </source>
</reference>
<dbReference type="Proteomes" id="UP000006039">
    <property type="component" value="Unassembled WGS sequence"/>
</dbReference>
<reference evidence="12" key="2">
    <citation type="submission" date="2010-07" db="EMBL/GenBank/DDBJ databases">
        <authorList>
            <consortium name="The Broad Institute Genome Sequencing Platform"/>
            <consortium name="Broad Institute Genome Sequencing Center for Infectious Disease"/>
            <person name="Ma L.-J."/>
            <person name="Dead R."/>
            <person name="Young S."/>
            <person name="Zeng Q."/>
            <person name="Koehrsen M."/>
            <person name="Alvarado L."/>
            <person name="Berlin A."/>
            <person name="Chapman S.B."/>
            <person name="Chen Z."/>
            <person name="Freedman E."/>
            <person name="Gellesch M."/>
            <person name="Goldberg J."/>
            <person name="Griggs A."/>
            <person name="Gujja S."/>
            <person name="Heilman E.R."/>
            <person name="Heiman D."/>
            <person name="Hepburn T."/>
            <person name="Howarth C."/>
            <person name="Jen D."/>
            <person name="Larson L."/>
            <person name="Mehta T."/>
            <person name="Neiman D."/>
            <person name="Pearson M."/>
            <person name="Roberts A."/>
            <person name="Saif S."/>
            <person name="Shea T."/>
            <person name="Shenoy N."/>
            <person name="Sisk P."/>
            <person name="Stolte C."/>
            <person name="Sykes S."/>
            <person name="Walk T."/>
            <person name="White J."/>
            <person name="Yandava C."/>
            <person name="Haas B."/>
            <person name="Nusbaum C."/>
            <person name="Birren B."/>
        </authorList>
    </citation>
    <scope>NUCLEOTIDE SEQUENCE</scope>
    <source>
        <strain evidence="12">R3-111a-1</strain>
    </source>
</reference>
<dbReference type="RefSeq" id="XP_009229294.1">
    <property type="nucleotide sequence ID" value="XM_009231030.1"/>
</dbReference>
<feature type="binding site" evidence="9">
    <location>
        <position position="266"/>
    </location>
    <ligand>
        <name>substrate</name>
    </ligand>
</feature>
<evidence type="ECO:0000256" key="3">
    <source>
        <dbReference type="ARBA" id="ARBA00023001"/>
    </source>
</evidence>
<comment type="similarity">
    <text evidence="11">Belongs to the glycosyl hydrolase family 6.</text>
</comment>
<accession>J3PHZ7</accession>
<dbReference type="GO" id="GO:0030245">
    <property type="term" value="P:cellulose catabolic process"/>
    <property type="evidence" value="ECO:0007669"/>
    <property type="project" value="UniProtKB-KW"/>
</dbReference>
<dbReference type="GO" id="GO:0004553">
    <property type="term" value="F:hydrolase activity, hydrolyzing O-glycosyl compounds"/>
    <property type="evidence" value="ECO:0007669"/>
    <property type="project" value="InterPro"/>
</dbReference>
<feature type="active site" description="Proton acceptor" evidence="8">
    <location>
        <position position="361"/>
    </location>
</feature>
<dbReference type="GeneID" id="20353586"/>
<feature type="binding site" evidence="9">
    <location>
        <position position="359"/>
    </location>
    <ligand>
        <name>substrate</name>
    </ligand>
</feature>
<evidence type="ECO:0000313" key="13">
    <source>
        <dbReference type="EnsemblFungi" id="EJT69509"/>
    </source>
</evidence>
<evidence type="ECO:0000256" key="4">
    <source>
        <dbReference type="ARBA" id="ARBA00023157"/>
    </source>
</evidence>
<keyword evidence="5 11" id="KW-0119">Carbohydrate metabolism</keyword>
<keyword evidence="7 11" id="KW-0624">Polysaccharide degradation</keyword>
<dbReference type="EnsemblFungi" id="EJT69509">
    <property type="protein sequence ID" value="EJT69509"/>
    <property type="gene ID" value="GGTG_13128"/>
</dbReference>
<name>J3PHZ7_GAET3</name>
<dbReference type="eggNOG" id="ENOG502QWHE">
    <property type="taxonomic scope" value="Eukaryota"/>
</dbReference>
<evidence type="ECO:0000256" key="7">
    <source>
        <dbReference type="ARBA" id="ARBA00023326"/>
    </source>
</evidence>
<keyword evidence="3 11" id="KW-0136">Cellulose degradation</keyword>
<evidence type="ECO:0000256" key="10">
    <source>
        <dbReference type="PROSITE-ProRule" id="PRU10056"/>
    </source>
</evidence>
<evidence type="ECO:0000256" key="5">
    <source>
        <dbReference type="ARBA" id="ARBA00023277"/>
    </source>
</evidence>
<keyword evidence="6 11" id="KW-0326">Glycosidase</keyword>
<protein>
    <recommendedName>
        <fullName evidence="11">Glucanase</fullName>
        <ecNumber evidence="11">3.2.1.-</ecNumber>
    </recommendedName>
</protein>
<evidence type="ECO:0000256" key="11">
    <source>
        <dbReference type="RuleBase" id="RU361186"/>
    </source>
</evidence>
<evidence type="ECO:0000256" key="2">
    <source>
        <dbReference type="ARBA" id="ARBA00022801"/>
    </source>
</evidence>
<evidence type="ECO:0000313" key="14">
    <source>
        <dbReference type="Proteomes" id="UP000006039"/>
    </source>
</evidence>
<dbReference type="Pfam" id="PF01341">
    <property type="entry name" value="Glyco_hydro_6"/>
    <property type="match status" value="1"/>
</dbReference>
<evidence type="ECO:0000256" key="1">
    <source>
        <dbReference type="ARBA" id="ARBA00022729"/>
    </source>
</evidence>
<keyword evidence="14" id="KW-1185">Reference proteome</keyword>
<keyword evidence="1" id="KW-0732">Signal</keyword>
<dbReference type="AlphaFoldDB" id="J3PHZ7"/>
<reference evidence="13" key="5">
    <citation type="submission" date="2018-04" db="UniProtKB">
        <authorList>
            <consortium name="EnsemblFungi"/>
        </authorList>
    </citation>
    <scope>IDENTIFICATION</scope>
    <source>
        <strain evidence="13">R3-111a-1</strain>
    </source>
</reference>
<feature type="binding site" evidence="9">
    <location>
        <position position="355"/>
    </location>
    <ligand>
        <name>substrate</name>
    </ligand>
</feature>
<gene>
    <name evidence="13" type="primary">20353586</name>
    <name evidence="12" type="ORF">GGTG_13128</name>
</gene>
<feature type="binding site" evidence="9">
    <location>
        <position position="230"/>
    </location>
    <ligand>
        <name>substrate</name>
    </ligand>
</feature>
<evidence type="ECO:0000256" key="8">
    <source>
        <dbReference type="PIRSR" id="PIRSR001100-1"/>
    </source>
</evidence>
<dbReference type="FunFam" id="3.20.20.40:FF:000001">
    <property type="entry name" value="Glucanase"/>
    <property type="match status" value="1"/>
</dbReference>
<proteinExistence type="inferred from homology"/>
<dbReference type="STRING" id="644352.J3PHZ7"/>
<feature type="binding site" evidence="9">
    <location>
        <position position="327"/>
    </location>
    <ligand>
        <name>substrate</name>
    </ligand>
</feature>
<dbReference type="PANTHER" id="PTHR34876:SF4">
    <property type="entry name" value="1,4-BETA-D-GLUCAN CELLOBIOHYDROLASE C-RELATED"/>
    <property type="match status" value="1"/>
</dbReference>
<organism evidence="12">
    <name type="scientific">Gaeumannomyces tritici (strain R3-111a-1)</name>
    <name type="common">Wheat and barley take-all root rot fungus</name>
    <name type="synonym">Gaeumannomyces graminis var. tritici</name>
    <dbReference type="NCBI Taxonomy" id="644352"/>
    <lineage>
        <taxon>Eukaryota</taxon>
        <taxon>Fungi</taxon>
        <taxon>Dikarya</taxon>
        <taxon>Ascomycota</taxon>
        <taxon>Pezizomycotina</taxon>
        <taxon>Sordariomycetes</taxon>
        <taxon>Sordariomycetidae</taxon>
        <taxon>Magnaporthales</taxon>
        <taxon>Magnaporthaceae</taxon>
        <taxon>Gaeumannomyces</taxon>
    </lineage>
</organism>
<feature type="binding site" evidence="9">
    <location>
        <position position="95"/>
    </location>
    <ligand>
        <name>substrate</name>
    </ligand>
</feature>
<dbReference type="PRINTS" id="PR00733">
    <property type="entry name" value="GLHYDRLASE6"/>
</dbReference>
<keyword evidence="2 11" id="KW-0378">Hydrolase</keyword>
<feature type="active site" evidence="10">
    <location>
        <position position="135"/>
    </location>
</feature>
<dbReference type="PIRSF" id="PIRSF001100">
    <property type="entry name" value="Beta_cellobiohydrolase"/>
    <property type="match status" value="1"/>
</dbReference>
<feature type="binding site" evidence="9">
    <location>
        <position position="227"/>
    </location>
    <ligand>
        <name>substrate</name>
    </ligand>
</feature>
<dbReference type="PANTHER" id="PTHR34876">
    <property type="match status" value="1"/>
</dbReference>
<dbReference type="EMBL" id="GL385404">
    <property type="protein sequence ID" value="EJT69509.1"/>
    <property type="molecule type" value="Genomic_DNA"/>
</dbReference>
<dbReference type="InterPro" id="IPR016288">
    <property type="entry name" value="Beta_cellobiohydrolase"/>
</dbReference>
<sequence length="406" mass="43587">MARELSCLPSSVPVMSPIRLLLASAALGPLHALAAPSGSPRQVASYTGNPLADVQMSPSAPYADKIRTLAIPRLSPELAAKAAKVAEVPSFQWLDARDKIPLLNETLAAIREANRAGASPPFAATYVVYNFPDRDCSAKASAGELVLADGGLAKYEKEFIDPIAALIDEYSDVRQVIVYEPDGLANLVTNMEVERCANAAPAYLSATEYALRAFDRPNAAVYLDAGHAGWLGWDSNLAPTARVYGAAYRRAGSPKAVRGLVTNVSNFNAWNTSVQFDYTVPNDNWDESKFHAALAPHLAEEGFPARFIVDQGRSGRQPTGRDSWAEWCNIKGAGFGARPSADTGVETLDAFVWVKPGGEADGTSDTAAERYDERCGSNSSLIPAPEAGAWFQEYFVMLLQNANPPF</sequence>
<evidence type="ECO:0000256" key="9">
    <source>
        <dbReference type="PIRSR" id="PIRSR001100-2"/>
    </source>
</evidence>
<dbReference type="Gene3D" id="3.20.20.40">
    <property type="entry name" value="1, 4-beta cellobiohydrolase"/>
    <property type="match status" value="1"/>
</dbReference>
<dbReference type="OrthoDB" id="64893at2759"/>
<reference evidence="12" key="3">
    <citation type="submission" date="2010-09" db="EMBL/GenBank/DDBJ databases">
        <title>Annotation of Gaeumannomyces graminis var. tritici R3-111a-1.</title>
        <authorList>
            <consortium name="The Broad Institute Genome Sequencing Platform"/>
            <person name="Ma L.-J."/>
            <person name="Dead R."/>
            <person name="Young S.K."/>
            <person name="Zeng Q."/>
            <person name="Gargeya S."/>
            <person name="Fitzgerald M."/>
            <person name="Haas B."/>
            <person name="Abouelleil A."/>
            <person name="Alvarado L."/>
            <person name="Arachchi H.M."/>
            <person name="Berlin A."/>
            <person name="Brown A."/>
            <person name="Chapman S.B."/>
            <person name="Chen Z."/>
            <person name="Dunbar C."/>
            <person name="Freedman E."/>
            <person name="Gearin G."/>
            <person name="Gellesch M."/>
            <person name="Goldberg J."/>
            <person name="Griggs A."/>
            <person name="Gujja S."/>
            <person name="Heiman D."/>
            <person name="Howarth C."/>
            <person name="Larson L."/>
            <person name="Lui A."/>
            <person name="MacDonald P.J.P."/>
            <person name="Mehta T."/>
            <person name="Montmayeur A."/>
            <person name="Murphy C."/>
            <person name="Neiman D."/>
            <person name="Pearson M."/>
            <person name="Priest M."/>
            <person name="Roberts A."/>
            <person name="Saif S."/>
            <person name="Shea T."/>
            <person name="Shenoy N."/>
            <person name="Sisk P."/>
            <person name="Stolte C."/>
            <person name="Sykes S."/>
            <person name="Yandava C."/>
            <person name="Wortman J."/>
            <person name="Nusbaum C."/>
            <person name="Birren B."/>
        </authorList>
    </citation>
    <scope>NUCLEOTIDE SEQUENCE</scope>
    <source>
        <strain evidence="12">R3-111a-1</strain>
    </source>
</reference>
<dbReference type="InterPro" id="IPR036434">
    <property type="entry name" value="Beta_cellobiohydrolase_sf"/>
</dbReference>
<feature type="binding site" evidence="9">
    <location>
        <position position="93"/>
    </location>
    <ligand>
        <name>substrate</name>
    </ligand>
</feature>
<dbReference type="EC" id="3.2.1.-" evidence="11"/>
<feature type="active site" description="Proton donor" evidence="8">
    <location>
        <position position="182"/>
    </location>
</feature>
<dbReference type="SUPFAM" id="SSF51989">
    <property type="entry name" value="Glycosyl hydrolases family 6, cellulases"/>
    <property type="match status" value="1"/>
</dbReference>
<dbReference type="HOGENOM" id="CLU_015488_0_0_1"/>
<reference evidence="13" key="4">
    <citation type="journal article" date="2015" name="G3 (Bethesda)">
        <title>Genome sequences of three phytopathogenic species of the Magnaporthaceae family of fungi.</title>
        <authorList>
            <person name="Okagaki L.H."/>
            <person name="Nunes C.C."/>
            <person name="Sailsbery J."/>
            <person name="Clay B."/>
            <person name="Brown D."/>
            <person name="John T."/>
            <person name="Oh Y."/>
            <person name="Young N."/>
            <person name="Fitzgerald M."/>
            <person name="Haas B.J."/>
            <person name="Zeng Q."/>
            <person name="Young S."/>
            <person name="Adiconis X."/>
            <person name="Fan L."/>
            <person name="Levin J.Z."/>
            <person name="Mitchell T.K."/>
            <person name="Okubara P.A."/>
            <person name="Farman M.L."/>
            <person name="Kohn L.M."/>
            <person name="Birren B."/>
            <person name="Ma L.-J."/>
            <person name="Dean R.A."/>
        </authorList>
    </citation>
    <scope>NUCLEOTIDE SEQUENCE</scope>
    <source>
        <strain evidence="13">R3-111a-1</strain>
    </source>
</reference>
<dbReference type="PROSITE" id="PS00655">
    <property type="entry name" value="GLYCOSYL_HYDROL_F6_1"/>
    <property type="match status" value="1"/>
</dbReference>
<keyword evidence="4" id="KW-1015">Disulfide bond</keyword>
<dbReference type="VEuPathDB" id="FungiDB:GGTG_13128"/>